<proteinExistence type="predicted"/>
<feature type="compositionally biased region" description="Pro residues" evidence="1">
    <location>
        <begin position="150"/>
        <end position="160"/>
    </location>
</feature>
<evidence type="ECO:0000313" key="4">
    <source>
        <dbReference type="Proteomes" id="UP000054636"/>
    </source>
</evidence>
<name>A0A0W8D0I2_PHYNI</name>
<feature type="signal peptide" evidence="2">
    <location>
        <begin position="1"/>
        <end position="23"/>
    </location>
</feature>
<feature type="chain" id="PRO_5006941160" evidence="2">
    <location>
        <begin position="24"/>
        <end position="183"/>
    </location>
</feature>
<reference evidence="3 4" key="1">
    <citation type="submission" date="2015-11" db="EMBL/GenBank/DDBJ databases">
        <title>Genomes and virulence difference between two physiological races of Phytophthora nicotianae.</title>
        <authorList>
            <person name="Liu H."/>
            <person name="Ma X."/>
            <person name="Yu H."/>
            <person name="Fang D."/>
            <person name="Li Y."/>
            <person name="Wang X."/>
            <person name="Wang W."/>
            <person name="Dong Y."/>
            <person name="Xiao B."/>
        </authorList>
    </citation>
    <scope>NUCLEOTIDE SEQUENCE [LARGE SCALE GENOMIC DNA]</scope>
    <source>
        <strain evidence="4">race 1</strain>
    </source>
</reference>
<accession>A0A0W8D0I2</accession>
<sequence>MRAPMKLALVMAVASATISSTAAFTFEDSKVAGESDSVGVVMPADVSLENKAMTKKKGLETGADTPAPTFAEDATQTVQQTESTDQTEQTAIKADTSLENTAVTAKKKGINTDATPAPTFSDDTSTETVQQTEVTPAPTDDTYTQETEPTPAPAKTPCPTLPQATPAATTPVAEETPAPLLLK</sequence>
<evidence type="ECO:0000256" key="2">
    <source>
        <dbReference type="SAM" id="SignalP"/>
    </source>
</evidence>
<evidence type="ECO:0000256" key="1">
    <source>
        <dbReference type="SAM" id="MobiDB-lite"/>
    </source>
</evidence>
<dbReference type="Proteomes" id="UP000054636">
    <property type="component" value="Unassembled WGS sequence"/>
</dbReference>
<dbReference type="EMBL" id="LNFP01000743">
    <property type="protein sequence ID" value="KUF89867.1"/>
    <property type="molecule type" value="Genomic_DNA"/>
</dbReference>
<feature type="compositionally biased region" description="Low complexity" evidence="1">
    <location>
        <begin position="121"/>
        <end position="135"/>
    </location>
</feature>
<feature type="compositionally biased region" description="Low complexity" evidence="1">
    <location>
        <begin position="161"/>
        <end position="183"/>
    </location>
</feature>
<protein>
    <submittedName>
        <fullName evidence="3">Uncharacterized protein</fullName>
    </submittedName>
</protein>
<keyword evidence="2" id="KW-0732">Signal</keyword>
<evidence type="ECO:0000313" key="3">
    <source>
        <dbReference type="EMBL" id="KUF89867.1"/>
    </source>
</evidence>
<comment type="caution">
    <text evidence="3">The sequence shown here is derived from an EMBL/GenBank/DDBJ whole genome shotgun (WGS) entry which is preliminary data.</text>
</comment>
<feature type="compositionally biased region" description="Low complexity" evidence="1">
    <location>
        <begin position="75"/>
        <end position="90"/>
    </location>
</feature>
<organism evidence="3 4">
    <name type="scientific">Phytophthora nicotianae</name>
    <name type="common">Potato buckeye rot agent</name>
    <name type="synonym">Phytophthora parasitica</name>
    <dbReference type="NCBI Taxonomy" id="4792"/>
    <lineage>
        <taxon>Eukaryota</taxon>
        <taxon>Sar</taxon>
        <taxon>Stramenopiles</taxon>
        <taxon>Oomycota</taxon>
        <taxon>Peronosporomycetes</taxon>
        <taxon>Peronosporales</taxon>
        <taxon>Peronosporaceae</taxon>
        <taxon>Phytophthora</taxon>
    </lineage>
</organism>
<feature type="region of interest" description="Disordered" evidence="1">
    <location>
        <begin position="59"/>
        <end position="183"/>
    </location>
</feature>
<dbReference type="AlphaFoldDB" id="A0A0W8D0I2"/>
<gene>
    <name evidence="3" type="ORF">AM588_10006067</name>
</gene>